<dbReference type="PROSITE" id="PS00703">
    <property type="entry name" value="OKR_DC_1"/>
    <property type="match status" value="1"/>
</dbReference>
<dbReference type="SUPFAM" id="SSF55904">
    <property type="entry name" value="Ornithine decarboxylase C-terminal domain"/>
    <property type="match status" value="1"/>
</dbReference>
<dbReference type="SUPFAM" id="SSF53383">
    <property type="entry name" value="PLP-dependent transferases"/>
    <property type="match status" value="1"/>
</dbReference>
<sequence length="485" mass="53037">MNDQYRTPYYSGLLAYIAKHRASFHMPGHKRGRGVHPDFKAFLGENVFLLDLTEVQGVDYLHKPTGILREAMDLLADAYGAKESFFLVNGSTVGNQAALMAVGGPGKKILIARNSHRSVVGGLILNGSIPVYLPVNVDPELGITTSVSPEVLREYLDKHDVDAVFLTNPNYYGVSGNIRELVDIVHEHGLPIVVDEAHGAHFHFHQALPLSAVDAGADLVVQSTHKTLSSMTQSSWMHMNGDLVDVELLKAALRTLQSSSPNYVLMASLDVARMQMATEGAELLSSALNVAQYLREAINEIPGLQCFGRERVGKYGIFDVDLTKITITVLGLGLTGYKVEQLLNDELGVEVELSDPNNILAFVTIGDDYDNADKLIKAMSNLSERFFGKLPPLETAAVHTFPVLPEVVLTPREAFFAEKKVVPFREAVGAISAESVVLYPPGIPVIAPGERITEESFDYVMKRKEEGAEVQGTADPELEFIQVLK</sequence>
<feature type="domain" description="Orn/Lys/Arg decarboxylases family 1 pyridoxal-P attachment site" evidence="6">
    <location>
        <begin position="221"/>
        <end position="235"/>
    </location>
</feature>
<reference evidence="7 8" key="2">
    <citation type="journal article" date="2014" name="Genome Announc.">
        <title>Complete Genome Sequence of Coprothermobacter proteolyticus DSM 5265.</title>
        <authorList>
            <person name="Alexiev A."/>
            <person name="Coil D.A."/>
            <person name="Badger J.H."/>
            <person name="Enticknap J."/>
            <person name="Ward N."/>
            <person name="Robb F.T."/>
            <person name="Eisen J.A."/>
        </authorList>
    </citation>
    <scope>NUCLEOTIDE SEQUENCE [LARGE SCALE GENOMIC DNA]</scope>
    <source>
        <strain evidence="8">ATCC 35245 / DSM 5265 / OCM 4 / BT</strain>
    </source>
</reference>
<evidence type="ECO:0000256" key="4">
    <source>
        <dbReference type="ARBA" id="ARBA00022898"/>
    </source>
</evidence>
<dbReference type="InterPro" id="IPR015421">
    <property type="entry name" value="PyrdxlP-dep_Trfase_major"/>
</dbReference>
<dbReference type="eggNOG" id="COG1982">
    <property type="taxonomic scope" value="Bacteria"/>
</dbReference>
<keyword evidence="4" id="KW-0663">Pyridoxal phosphate</keyword>
<keyword evidence="3" id="KW-0210">Decarboxylase</keyword>
<dbReference type="InterPro" id="IPR052357">
    <property type="entry name" value="Orn_Lys_Arg_decarboxylase-I"/>
</dbReference>
<evidence type="ECO:0000313" key="8">
    <source>
        <dbReference type="Proteomes" id="UP000001732"/>
    </source>
</evidence>
<dbReference type="InterPro" id="IPR008286">
    <property type="entry name" value="Prn/Lys/Arg_de-COase_C"/>
</dbReference>
<dbReference type="Proteomes" id="UP000001732">
    <property type="component" value="Chromosome"/>
</dbReference>
<dbReference type="InterPro" id="IPR036633">
    <property type="entry name" value="Prn/Lys/Arg_de-COase_C_sf"/>
</dbReference>
<dbReference type="CDD" id="cd00615">
    <property type="entry name" value="Orn_deC_like"/>
    <property type="match status" value="1"/>
</dbReference>
<comment type="cofactor">
    <cofactor evidence="1">
        <name>pyridoxal 5'-phosphate</name>
        <dbReference type="ChEBI" id="CHEBI:597326"/>
    </cofactor>
</comment>
<organism evidence="7 8">
    <name type="scientific">Coprothermobacter proteolyticus (strain ATCC 35245 / DSM 5265 / OCM 4 / BT)</name>
    <dbReference type="NCBI Taxonomy" id="309798"/>
    <lineage>
        <taxon>Bacteria</taxon>
        <taxon>Pseudomonadati</taxon>
        <taxon>Coprothermobacterota</taxon>
        <taxon>Coprothermobacteria</taxon>
        <taxon>Coprothermobacterales</taxon>
        <taxon>Coprothermobacteraceae</taxon>
        <taxon>Coprothermobacter</taxon>
    </lineage>
</organism>
<dbReference type="PANTHER" id="PTHR43277:SF4">
    <property type="entry name" value="ARGININE DECARBOXYLASE"/>
    <property type="match status" value="1"/>
</dbReference>
<dbReference type="PANTHER" id="PTHR43277">
    <property type="entry name" value="ARGININE DECARBOXYLASE"/>
    <property type="match status" value="1"/>
</dbReference>
<dbReference type="Gene3D" id="3.90.100.10">
    <property type="entry name" value="Orn/Lys/Arg decarboxylase, C-terminal domain"/>
    <property type="match status" value="1"/>
</dbReference>
<dbReference type="AlphaFoldDB" id="B5Y8A8"/>
<evidence type="ECO:0000313" key="7">
    <source>
        <dbReference type="EMBL" id="ACI17330.1"/>
    </source>
</evidence>
<dbReference type="EMBL" id="CP001145">
    <property type="protein sequence ID" value="ACI17330.1"/>
    <property type="molecule type" value="Genomic_DNA"/>
</dbReference>
<evidence type="ECO:0000256" key="1">
    <source>
        <dbReference type="ARBA" id="ARBA00001933"/>
    </source>
</evidence>
<name>B5Y8A8_COPPD</name>
<dbReference type="InterPro" id="IPR000310">
    <property type="entry name" value="Orn/Lys/Arg_deCO2ase_major_dom"/>
</dbReference>
<evidence type="ECO:0000256" key="5">
    <source>
        <dbReference type="ARBA" id="ARBA00023239"/>
    </source>
</evidence>
<dbReference type="KEGG" id="cpo:COPRO5265_0657"/>
<reference evidence="8" key="1">
    <citation type="submission" date="2008-08" db="EMBL/GenBank/DDBJ databases">
        <title>The complete genome sequence of Coprothermobacter proteolyticus strain ATCC 5245 / DSM 5265 / BT.</title>
        <authorList>
            <person name="Dodson R.J."/>
            <person name="Durkin A.S."/>
            <person name="Wu M."/>
            <person name="Eisen J."/>
            <person name="Sutton G."/>
        </authorList>
    </citation>
    <scope>NUCLEOTIDE SEQUENCE [LARGE SCALE GENOMIC DNA]</scope>
    <source>
        <strain evidence="8">ATCC 35245 / DSM 5265 / OCM 4 / BT</strain>
    </source>
</reference>
<dbReference type="GO" id="GO:0008792">
    <property type="term" value="F:arginine decarboxylase activity"/>
    <property type="evidence" value="ECO:0007669"/>
    <property type="project" value="UniProtKB-EC"/>
</dbReference>
<evidence type="ECO:0000256" key="3">
    <source>
        <dbReference type="ARBA" id="ARBA00022793"/>
    </source>
</evidence>
<gene>
    <name evidence="7" type="ordered locus">COPRO5265_0657</name>
</gene>
<dbReference type="HOGENOM" id="CLU_025925_2_1_9"/>
<dbReference type="OrthoDB" id="9761189at2"/>
<keyword evidence="5 7" id="KW-0456">Lyase</keyword>
<comment type="similarity">
    <text evidence="2">Belongs to the Orn/Lys/Arg decarboxylase class-I family.</text>
</comment>
<dbReference type="STRING" id="309798.COPRO5265_0657"/>
<dbReference type="Pfam" id="PF01276">
    <property type="entry name" value="OKR_DC_1"/>
    <property type="match status" value="1"/>
</dbReference>
<accession>B5Y8A8</accession>
<dbReference type="EC" id="4.1.1.19" evidence="7"/>
<proteinExistence type="inferred from homology"/>
<dbReference type="InterPro" id="IPR015424">
    <property type="entry name" value="PyrdxlP-dep_Trfase"/>
</dbReference>
<dbReference type="Pfam" id="PF03711">
    <property type="entry name" value="OKR_DC_1_C"/>
    <property type="match status" value="1"/>
</dbReference>
<evidence type="ECO:0000256" key="2">
    <source>
        <dbReference type="ARBA" id="ARBA00010671"/>
    </source>
</evidence>
<evidence type="ECO:0000259" key="6">
    <source>
        <dbReference type="PROSITE" id="PS00703"/>
    </source>
</evidence>
<dbReference type="Gene3D" id="3.40.640.10">
    <property type="entry name" value="Type I PLP-dependent aspartate aminotransferase-like (Major domain)"/>
    <property type="match status" value="1"/>
</dbReference>
<keyword evidence="8" id="KW-1185">Reference proteome</keyword>
<dbReference type="RefSeq" id="WP_012543982.1">
    <property type="nucleotide sequence ID" value="NC_011295.1"/>
</dbReference>
<protein>
    <submittedName>
        <fullName evidence="7">Arginine decarboxylase</fullName>
        <ecNumber evidence="7">4.1.1.19</ecNumber>
    </submittedName>
</protein>